<protein>
    <submittedName>
        <fullName evidence="1">Uncharacterized protein</fullName>
    </submittedName>
</protein>
<gene>
    <name evidence="1" type="ORF">ACH5RR_005985</name>
</gene>
<keyword evidence="2" id="KW-1185">Reference proteome</keyword>
<proteinExistence type="predicted"/>
<dbReference type="Proteomes" id="UP001630127">
    <property type="component" value="Unassembled WGS sequence"/>
</dbReference>
<evidence type="ECO:0000313" key="2">
    <source>
        <dbReference type="Proteomes" id="UP001630127"/>
    </source>
</evidence>
<dbReference type="EMBL" id="JBJUIK010000003">
    <property type="protein sequence ID" value="KAL3532464.1"/>
    <property type="molecule type" value="Genomic_DNA"/>
</dbReference>
<organism evidence="1 2">
    <name type="scientific">Cinchona calisaya</name>
    <dbReference type="NCBI Taxonomy" id="153742"/>
    <lineage>
        <taxon>Eukaryota</taxon>
        <taxon>Viridiplantae</taxon>
        <taxon>Streptophyta</taxon>
        <taxon>Embryophyta</taxon>
        <taxon>Tracheophyta</taxon>
        <taxon>Spermatophyta</taxon>
        <taxon>Magnoliopsida</taxon>
        <taxon>eudicotyledons</taxon>
        <taxon>Gunneridae</taxon>
        <taxon>Pentapetalae</taxon>
        <taxon>asterids</taxon>
        <taxon>lamiids</taxon>
        <taxon>Gentianales</taxon>
        <taxon>Rubiaceae</taxon>
        <taxon>Cinchonoideae</taxon>
        <taxon>Cinchoneae</taxon>
        <taxon>Cinchona</taxon>
    </lineage>
</organism>
<dbReference type="PANTHER" id="PTHR33156">
    <property type="entry name" value="OS02G0230000 PROTEIN"/>
    <property type="match status" value="1"/>
</dbReference>
<sequence>MATSTASRVLSRLSSRLQPLALKFGTKKASLPPSLSSSQSAPKRVSRISRLPVELSGVETMLPLHSAIASARLTSSLAVESRTWGLVPQGLKSSVCALQGVLRLFVAYSCFHSSNKVMLELHVSRRFDPPIVSSFLFRNLNVSSTLAWVKGYLVLPLVNQP</sequence>
<dbReference type="InterPro" id="IPR043459">
    <property type="entry name" value="NFD6/NOXY2-like"/>
</dbReference>
<dbReference type="AlphaFoldDB" id="A0ABD3AMR5"/>
<accession>A0ABD3AMR5</accession>
<comment type="caution">
    <text evidence="1">The sequence shown here is derived from an EMBL/GenBank/DDBJ whole genome shotgun (WGS) entry which is preliminary data.</text>
</comment>
<dbReference type="PANTHER" id="PTHR33156:SF73">
    <property type="entry name" value="PROTEIN NUCLEAR FUSION DEFECTIVE 6, CHLOROPLASTIC_MITOCHONDRIAL-LIKE"/>
    <property type="match status" value="1"/>
</dbReference>
<reference evidence="1 2" key="1">
    <citation type="submission" date="2024-11" db="EMBL/GenBank/DDBJ databases">
        <title>A near-complete genome assembly of Cinchona calisaya.</title>
        <authorList>
            <person name="Lian D.C."/>
            <person name="Zhao X.W."/>
            <person name="Wei L."/>
        </authorList>
    </citation>
    <scope>NUCLEOTIDE SEQUENCE [LARGE SCALE GENOMIC DNA]</scope>
    <source>
        <tissue evidence="1">Nenye</tissue>
    </source>
</reference>
<evidence type="ECO:0000313" key="1">
    <source>
        <dbReference type="EMBL" id="KAL3532464.1"/>
    </source>
</evidence>
<name>A0ABD3AMR5_9GENT</name>